<reference evidence="1" key="1">
    <citation type="submission" date="2021-05" db="EMBL/GenBank/DDBJ databases">
        <authorList>
            <person name="Pan Q."/>
            <person name="Jouanno E."/>
            <person name="Zahm M."/>
            <person name="Klopp C."/>
            <person name="Cabau C."/>
            <person name="Louis A."/>
            <person name="Berthelot C."/>
            <person name="Parey E."/>
            <person name="Roest Crollius H."/>
            <person name="Montfort J."/>
            <person name="Robinson-Rechavi M."/>
            <person name="Bouchez O."/>
            <person name="Lampietro C."/>
            <person name="Lopez Roques C."/>
            <person name="Donnadieu C."/>
            <person name="Postlethwait J."/>
            <person name="Bobe J."/>
            <person name="Dillon D."/>
            <person name="Chandos A."/>
            <person name="von Hippel F."/>
            <person name="Guiguen Y."/>
        </authorList>
    </citation>
    <scope>NUCLEOTIDE SEQUENCE</scope>
    <source>
        <strain evidence="1">YG-Jan2019</strain>
    </source>
</reference>
<evidence type="ECO:0000313" key="1">
    <source>
        <dbReference type="EMBL" id="KAJ7997878.1"/>
    </source>
</evidence>
<dbReference type="EMBL" id="CM055745">
    <property type="protein sequence ID" value="KAJ7997878.1"/>
    <property type="molecule type" value="Genomic_DNA"/>
</dbReference>
<comment type="caution">
    <text evidence="1">The sequence shown here is derived from an EMBL/GenBank/DDBJ whole genome shotgun (WGS) entry which is preliminary data.</text>
</comment>
<dbReference type="Proteomes" id="UP001157502">
    <property type="component" value="Chromosome 18"/>
</dbReference>
<accession>A0ACC2G323</accession>
<keyword evidence="2" id="KW-1185">Reference proteome</keyword>
<proteinExistence type="predicted"/>
<gene>
    <name evidence="1" type="ORF">DPEC_G00216740</name>
</gene>
<sequence length="108" mass="11578">MHTRQTRQELTLLSVNCVAGGHQHLLPSLRQADVQWGPTVLGSAPAENRQGDHTTSVCLPFPLTFSHSCSSHPSRHPPLSRYNLGNSSVLLDGGQEKTTTSIVSPAAV</sequence>
<organism evidence="1 2">
    <name type="scientific">Dallia pectoralis</name>
    <name type="common">Alaska blackfish</name>
    <dbReference type="NCBI Taxonomy" id="75939"/>
    <lineage>
        <taxon>Eukaryota</taxon>
        <taxon>Metazoa</taxon>
        <taxon>Chordata</taxon>
        <taxon>Craniata</taxon>
        <taxon>Vertebrata</taxon>
        <taxon>Euteleostomi</taxon>
        <taxon>Actinopterygii</taxon>
        <taxon>Neopterygii</taxon>
        <taxon>Teleostei</taxon>
        <taxon>Protacanthopterygii</taxon>
        <taxon>Esociformes</taxon>
        <taxon>Umbridae</taxon>
        <taxon>Dallia</taxon>
    </lineage>
</organism>
<evidence type="ECO:0000313" key="2">
    <source>
        <dbReference type="Proteomes" id="UP001157502"/>
    </source>
</evidence>
<name>A0ACC2G323_DALPE</name>
<protein>
    <submittedName>
        <fullName evidence="1">Uncharacterized protein</fullName>
    </submittedName>
</protein>